<dbReference type="InterPro" id="IPR000620">
    <property type="entry name" value="EamA_dom"/>
</dbReference>
<gene>
    <name evidence="3" type="ORF">UFOPK1684_00408</name>
</gene>
<evidence type="ECO:0000313" key="3">
    <source>
        <dbReference type="EMBL" id="CAB4565725.1"/>
    </source>
</evidence>
<keyword evidence="1" id="KW-0472">Membrane</keyword>
<dbReference type="PANTHER" id="PTHR22911:SF137">
    <property type="entry name" value="SOLUTE CARRIER FAMILY 35 MEMBER G2-RELATED"/>
    <property type="match status" value="1"/>
</dbReference>
<feature type="transmembrane region" description="Helical" evidence="1">
    <location>
        <begin position="142"/>
        <end position="162"/>
    </location>
</feature>
<feature type="domain" description="EamA" evidence="2">
    <location>
        <begin position="143"/>
        <end position="276"/>
    </location>
</feature>
<evidence type="ECO:0000259" key="2">
    <source>
        <dbReference type="Pfam" id="PF00892"/>
    </source>
</evidence>
<feature type="transmembrane region" description="Helical" evidence="1">
    <location>
        <begin position="168"/>
        <end position="190"/>
    </location>
</feature>
<dbReference type="SUPFAM" id="SSF103481">
    <property type="entry name" value="Multidrug resistance efflux transporter EmrE"/>
    <property type="match status" value="1"/>
</dbReference>
<sequence length="277" mass="28460">MLEALLNSLASSLNGIFGGWSSRHLHPAQVLVVASPVSALVGLCLLLSSPTSPTMSGVTIGLVAGLSGGIGIYFAYRALAKGPIGPVTAIMACTGAALISTVGIAERGSVGPLHLLALSLCFLAVVTVSVRKTEHAVAASTLSIALAAGVIGGSFSILMNLTTPADGWWPLFMVRLGVVLFTLPFALLVLRAQHKRENPVPMWVWFAAAGAGLMDGLGNMFLILALERIDLATLALFAAASPALSALLGFVLLREPISKIQALGVGVAGLGIWIAYL</sequence>
<evidence type="ECO:0000256" key="1">
    <source>
        <dbReference type="SAM" id="Phobius"/>
    </source>
</evidence>
<feature type="transmembrane region" description="Helical" evidence="1">
    <location>
        <begin position="260"/>
        <end position="276"/>
    </location>
</feature>
<dbReference type="PANTHER" id="PTHR22911">
    <property type="entry name" value="ACYL-MALONYL CONDENSING ENZYME-RELATED"/>
    <property type="match status" value="1"/>
</dbReference>
<protein>
    <submittedName>
        <fullName evidence="3">Unannotated protein</fullName>
    </submittedName>
</protein>
<dbReference type="EMBL" id="CAEZTM010000012">
    <property type="protein sequence ID" value="CAB4565725.1"/>
    <property type="molecule type" value="Genomic_DNA"/>
</dbReference>
<keyword evidence="1" id="KW-1133">Transmembrane helix</keyword>
<dbReference type="Gene3D" id="1.10.3730.20">
    <property type="match status" value="1"/>
</dbReference>
<feature type="transmembrane region" description="Helical" evidence="1">
    <location>
        <begin position="87"/>
        <end position="105"/>
    </location>
</feature>
<keyword evidence="1" id="KW-0812">Transmembrane</keyword>
<feature type="transmembrane region" description="Helical" evidence="1">
    <location>
        <begin position="111"/>
        <end position="130"/>
    </location>
</feature>
<name>A0A6J6DS49_9ZZZZ</name>
<proteinExistence type="predicted"/>
<dbReference type="Pfam" id="PF00892">
    <property type="entry name" value="EamA"/>
    <property type="match status" value="1"/>
</dbReference>
<dbReference type="GO" id="GO:0016020">
    <property type="term" value="C:membrane"/>
    <property type="evidence" value="ECO:0007669"/>
    <property type="project" value="InterPro"/>
</dbReference>
<feature type="transmembrane region" description="Helical" evidence="1">
    <location>
        <begin position="231"/>
        <end position="253"/>
    </location>
</feature>
<feature type="transmembrane region" description="Helical" evidence="1">
    <location>
        <begin position="55"/>
        <end position="75"/>
    </location>
</feature>
<feature type="transmembrane region" description="Helical" evidence="1">
    <location>
        <begin position="202"/>
        <end position="225"/>
    </location>
</feature>
<dbReference type="AlphaFoldDB" id="A0A6J6DS49"/>
<dbReference type="InterPro" id="IPR037185">
    <property type="entry name" value="EmrE-like"/>
</dbReference>
<accession>A0A6J6DS49</accession>
<organism evidence="3">
    <name type="scientific">freshwater metagenome</name>
    <dbReference type="NCBI Taxonomy" id="449393"/>
    <lineage>
        <taxon>unclassified sequences</taxon>
        <taxon>metagenomes</taxon>
        <taxon>ecological metagenomes</taxon>
    </lineage>
</organism>
<reference evidence="3" key="1">
    <citation type="submission" date="2020-05" db="EMBL/GenBank/DDBJ databases">
        <authorList>
            <person name="Chiriac C."/>
            <person name="Salcher M."/>
            <person name="Ghai R."/>
            <person name="Kavagutti S V."/>
        </authorList>
    </citation>
    <scope>NUCLEOTIDE SEQUENCE</scope>
</reference>